<name>A0A9W7XPC5_9FUNG</name>
<gene>
    <name evidence="1" type="ORF">LPJ61_006816</name>
</gene>
<feature type="non-terminal residue" evidence="1">
    <location>
        <position position="131"/>
    </location>
</feature>
<dbReference type="OrthoDB" id="5528913at2759"/>
<sequence length="131" mass="14854">MTFQPERITCTGLTRLLIDAPVSVDTMLALIRRLPRLDALTLYDLLLDDIQADMSIPGSRAYNLATPLNTKLRKLAINFSRERYPPNLAIPVAKYLLLSIPTLAVFFASQTPKIPILSFMNDYYKQYPHLA</sequence>
<accession>A0A9W7XPC5</accession>
<evidence type="ECO:0000313" key="1">
    <source>
        <dbReference type="EMBL" id="KAJ1718139.1"/>
    </source>
</evidence>
<dbReference type="EMBL" id="JANBOI010003791">
    <property type="protein sequence ID" value="KAJ1718139.1"/>
    <property type="molecule type" value="Genomic_DNA"/>
</dbReference>
<evidence type="ECO:0000313" key="2">
    <source>
        <dbReference type="Proteomes" id="UP001143981"/>
    </source>
</evidence>
<reference evidence="1" key="1">
    <citation type="submission" date="2022-07" db="EMBL/GenBank/DDBJ databases">
        <title>Phylogenomic reconstructions and comparative analyses of Kickxellomycotina fungi.</title>
        <authorList>
            <person name="Reynolds N.K."/>
            <person name="Stajich J.E."/>
            <person name="Barry K."/>
            <person name="Grigoriev I.V."/>
            <person name="Crous P."/>
            <person name="Smith M.E."/>
        </authorList>
    </citation>
    <scope>NUCLEOTIDE SEQUENCE</scope>
    <source>
        <strain evidence="1">BCRC 34381</strain>
    </source>
</reference>
<dbReference type="AlphaFoldDB" id="A0A9W7XPC5"/>
<keyword evidence="2" id="KW-1185">Reference proteome</keyword>
<proteinExistence type="predicted"/>
<organism evidence="1 2">
    <name type="scientific">Coemansia biformis</name>
    <dbReference type="NCBI Taxonomy" id="1286918"/>
    <lineage>
        <taxon>Eukaryota</taxon>
        <taxon>Fungi</taxon>
        <taxon>Fungi incertae sedis</taxon>
        <taxon>Zoopagomycota</taxon>
        <taxon>Kickxellomycotina</taxon>
        <taxon>Kickxellomycetes</taxon>
        <taxon>Kickxellales</taxon>
        <taxon>Kickxellaceae</taxon>
        <taxon>Coemansia</taxon>
    </lineage>
</organism>
<protein>
    <submittedName>
        <fullName evidence="1">Uncharacterized protein</fullName>
    </submittedName>
</protein>
<comment type="caution">
    <text evidence="1">The sequence shown here is derived from an EMBL/GenBank/DDBJ whole genome shotgun (WGS) entry which is preliminary data.</text>
</comment>
<dbReference type="Proteomes" id="UP001143981">
    <property type="component" value="Unassembled WGS sequence"/>
</dbReference>